<evidence type="ECO:0000313" key="5">
    <source>
        <dbReference type="EMBL" id="KAF2765735.1"/>
    </source>
</evidence>
<dbReference type="PROSITE" id="PS00122">
    <property type="entry name" value="CARBOXYLESTERASE_B_1"/>
    <property type="match status" value="1"/>
</dbReference>
<dbReference type="InterPro" id="IPR019819">
    <property type="entry name" value="Carboxylesterase_B_CS"/>
</dbReference>
<dbReference type="PANTHER" id="PTHR11559">
    <property type="entry name" value="CARBOXYLESTERASE"/>
    <property type="match status" value="1"/>
</dbReference>
<dbReference type="InterPro" id="IPR050309">
    <property type="entry name" value="Type-B_Carboxylest/Lipase"/>
</dbReference>
<protein>
    <recommendedName>
        <fullName evidence="3">Carboxylic ester hydrolase</fullName>
        <ecNumber evidence="3">3.1.1.-</ecNumber>
    </recommendedName>
</protein>
<sequence>MGSTGQPERPIVTIPQGIFRGKVLESNNHPVSIEAWLGIRYAQPPLGDLRFARPVPLPPSTDTFDAVEFGYKCPAKQLIKMPGMPESSEDCLTLNVFRQTGSTGDGKAKLPVMVYLHGGAFNRGTAAMHDTASMLSHSTKPILAISFNYRIGALGFLNCEMTAKEGLLNLGLHDQRLVLEWVQENAAAFGGDPSNVTLVGLSAGAHSIAHHMMNINETRELFHKAIIESGGHTSRVVHPYDSKLHARQFEEFLAAAGVPTDLPEPEILQFLRQLPEDAIVKAEIKVFDQYNPSVRWAWQPVIDDEIISRRPLDAWNSGKWHKMPIMTGFNHNEGSMYVPKNLSDSPDFRNFFATLLPQLSSDDLDRLEILYPDPTKNPESPYLETRDEKYGLGAQFKRLEAAYGHYAYVAPVRQTAHLATTIDPAHPPTYLYHWTANSSIINGANHGDQMWYECMDPKVRAVSPRHERLARMFNEYVCNFVTTGDPNGVEGKMVERPVWKGYGDDGETMVFGEGNDERAGGESEGVEAQLVRYGWAEEETRFWWGVGGKYED</sequence>
<dbReference type="FunFam" id="3.40.50.1820:FF:000263">
    <property type="entry name" value="Carboxylic ester hydrolase"/>
    <property type="match status" value="1"/>
</dbReference>
<evidence type="ECO:0000256" key="3">
    <source>
        <dbReference type="RuleBase" id="RU361235"/>
    </source>
</evidence>
<keyword evidence="2 3" id="KW-0378">Hydrolase</keyword>
<feature type="domain" description="Carboxylesterase type B" evidence="4">
    <location>
        <begin position="9"/>
        <end position="505"/>
    </location>
</feature>
<evidence type="ECO:0000256" key="2">
    <source>
        <dbReference type="ARBA" id="ARBA00022801"/>
    </source>
</evidence>
<dbReference type="InterPro" id="IPR002018">
    <property type="entry name" value="CarbesteraseB"/>
</dbReference>
<proteinExistence type="inferred from homology"/>
<accession>A0A6G1KYN2</accession>
<dbReference type="InterPro" id="IPR019826">
    <property type="entry name" value="Carboxylesterase_B_AS"/>
</dbReference>
<dbReference type="Proteomes" id="UP000799436">
    <property type="component" value="Unassembled WGS sequence"/>
</dbReference>
<dbReference type="SUPFAM" id="SSF53474">
    <property type="entry name" value="alpha/beta-Hydrolases"/>
    <property type="match status" value="1"/>
</dbReference>
<dbReference type="OrthoDB" id="408631at2759"/>
<dbReference type="PROSITE" id="PS00941">
    <property type="entry name" value="CARBOXYLESTERASE_B_2"/>
    <property type="match status" value="1"/>
</dbReference>
<dbReference type="Pfam" id="PF00135">
    <property type="entry name" value="COesterase"/>
    <property type="match status" value="1"/>
</dbReference>
<name>A0A6G1KYN2_9PEZI</name>
<comment type="similarity">
    <text evidence="1 3">Belongs to the type-B carboxylesterase/lipase family.</text>
</comment>
<dbReference type="InterPro" id="IPR029058">
    <property type="entry name" value="AB_hydrolase_fold"/>
</dbReference>
<reference evidence="5" key="1">
    <citation type="journal article" date="2020" name="Stud. Mycol.">
        <title>101 Dothideomycetes genomes: a test case for predicting lifestyles and emergence of pathogens.</title>
        <authorList>
            <person name="Haridas S."/>
            <person name="Albert R."/>
            <person name="Binder M."/>
            <person name="Bloem J."/>
            <person name="Labutti K."/>
            <person name="Salamov A."/>
            <person name="Andreopoulos B."/>
            <person name="Baker S."/>
            <person name="Barry K."/>
            <person name="Bills G."/>
            <person name="Bluhm B."/>
            <person name="Cannon C."/>
            <person name="Castanera R."/>
            <person name="Culley D."/>
            <person name="Daum C."/>
            <person name="Ezra D."/>
            <person name="Gonzalez J."/>
            <person name="Henrissat B."/>
            <person name="Kuo A."/>
            <person name="Liang C."/>
            <person name="Lipzen A."/>
            <person name="Lutzoni F."/>
            <person name="Magnuson J."/>
            <person name="Mondo S."/>
            <person name="Nolan M."/>
            <person name="Ohm R."/>
            <person name="Pangilinan J."/>
            <person name="Park H.-J."/>
            <person name="Ramirez L."/>
            <person name="Alfaro M."/>
            <person name="Sun H."/>
            <person name="Tritt A."/>
            <person name="Yoshinaga Y."/>
            <person name="Zwiers L.-H."/>
            <person name="Turgeon B."/>
            <person name="Goodwin S."/>
            <person name="Spatafora J."/>
            <person name="Crous P."/>
            <person name="Grigoriev I."/>
        </authorList>
    </citation>
    <scope>NUCLEOTIDE SEQUENCE</scope>
    <source>
        <strain evidence="5">CBS 116005</strain>
    </source>
</reference>
<organism evidence="5 6">
    <name type="scientific">Teratosphaeria nubilosa</name>
    <dbReference type="NCBI Taxonomy" id="161662"/>
    <lineage>
        <taxon>Eukaryota</taxon>
        <taxon>Fungi</taxon>
        <taxon>Dikarya</taxon>
        <taxon>Ascomycota</taxon>
        <taxon>Pezizomycotina</taxon>
        <taxon>Dothideomycetes</taxon>
        <taxon>Dothideomycetidae</taxon>
        <taxon>Mycosphaerellales</taxon>
        <taxon>Teratosphaeriaceae</taxon>
        <taxon>Teratosphaeria</taxon>
    </lineage>
</organism>
<dbReference type="Gene3D" id="3.40.50.1820">
    <property type="entry name" value="alpha/beta hydrolase"/>
    <property type="match status" value="1"/>
</dbReference>
<dbReference type="GO" id="GO:0016787">
    <property type="term" value="F:hydrolase activity"/>
    <property type="evidence" value="ECO:0007669"/>
    <property type="project" value="UniProtKB-KW"/>
</dbReference>
<evidence type="ECO:0000313" key="6">
    <source>
        <dbReference type="Proteomes" id="UP000799436"/>
    </source>
</evidence>
<dbReference type="EC" id="3.1.1.-" evidence="3"/>
<evidence type="ECO:0000259" key="4">
    <source>
        <dbReference type="Pfam" id="PF00135"/>
    </source>
</evidence>
<dbReference type="AlphaFoldDB" id="A0A6G1KYN2"/>
<gene>
    <name evidence="5" type="ORF">EJ03DRAFT_198765</name>
</gene>
<dbReference type="EMBL" id="ML995885">
    <property type="protein sequence ID" value="KAF2765735.1"/>
    <property type="molecule type" value="Genomic_DNA"/>
</dbReference>
<evidence type="ECO:0000256" key="1">
    <source>
        <dbReference type="ARBA" id="ARBA00005964"/>
    </source>
</evidence>
<keyword evidence="6" id="KW-1185">Reference proteome</keyword>